<evidence type="ECO:0000313" key="3">
    <source>
        <dbReference type="Proteomes" id="UP001487740"/>
    </source>
</evidence>
<feature type="region of interest" description="Disordered" evidence="1">
    <location>
        <begin position="1"/>
        <end position="102"/>
    </location>
</feature>
<feature type="compositionally biased region" description="Basic residues" evidence="1">
    <location>
        <begin position="397"/>
        <end position="411"/>
    </location>
</feature>
<evidence type="ECO:0000256" key="1">
    <source>
        <dbReference type="SAM" id="MobiDB-lite"/>
    </source>
</evidence>
<evidence type="ECO:0000313" key="2">
    <source>
        <dbReference type="EMBL" id="KAK8384763.1"/>
    </source>
</evidence>
<feature type="region of interest" description="Disordered" evidence="1">
    <location>
        <begin position="912"/>
        <end position="1094"/>
    </location>
</feature>
<feature type="compositionally biased region" description="Low complexity" evidence="1">
    <location>
        <begin position="1068"/>
        <end position="1091"/>
    </location>
</feature>
<comment type="caution">
    <text evidence="2">The sequence shown here is derived from an EMBL/GenBank/DDBJ whole genome shotgun (WGS) entry which is preliminary data.</text>
</comment>
<name>A0AAW0TAV8_SCYPA</name>
<feature type="compositionally biased region" description="Basic and acidic residues" evidence="1">
    <location>
        <begin position="31"/>
        <end position="54"/>
    </location>
</feature>
<feature type="region of interest" description="Disordered" evidence="1">
    <location>
        <begin position="209"/>
        <end position="232"/>
    </location>
</feature>
<keyword evidence="3" id="KW-1185">Reference proteome</keyword>
<feature type="region of interest" description="Disordered" evidence="1">
    <location>
        <begin position="374"/>
        <end position="462"/>
    </location>
</feature>
<feature type="compositionally biased region" description="Low complexity" evidence="1">
    <location>
        <begin position="981"/>
        <end position="999"/>
    </location>
</feature>
<feature type="compositionally biased region" description="Polar residues" evidence="1">
    <location>
        <begin position="551"/>
        <end position="561"/>
    </location>
</feature>
<feature type="compositionally biased region" description="Low complexity" evidence="1">
    <location>
        <begin position="667"/>
        <end position="736"/>
    </location>
</feature>
<gene>
    <name evidence="2" type="ORF">O3P69_014365</name>
</gene>
<feature type="region of interest" description="Disordered" evidence="1">
    <location>
        <begin position="501"/>
        <end position="522"/>
    </location>
</feature>
<sequence length="1174" mass="123947">MRLYTPAKQPSSSGGDETERDTSTVARREKHFPYDPRPQHRTTESDKPRDDKLPGDTTTTTTTTTPQHSTIQDSIPFKMSLKELNGGDHSNHTSKQNGTAEHELSPTLLQNGADTLCSLDSVPWNLDGIETIKENGCKTLLGKWALEENGEDAHGLPEEDELHTVKEENKKLKVALKEATEVNGQWRQYHEQRQQYVQRLLTTLHELQHPRAAAHSPRQQLEVDQGGPEGEARRLQEALTRLQADHDEHVTLLEMQVRAHRDDWEAERSEKQATQTALGEAQARTALLLQELQLLQAKLADSESKRGLCWRCAGPLGGESHSASPSTHASPVPAPNVPSPSPAPNASPTPLQEAPQAPLKGWIPVSMLHQIAFSGGATPDHQTPVSQRPLTPSRGQSQHHHHHHHHHHHQQRPNSLSTKQAEGGQDGGKESKAPSPRRTPSRDKTPASVEADDRKKYEAMGARPKVLGNLQSVSGKEELIEDEKSAKHRARSILASALPVSPVSGSPTTPFGVTKSPSTPSMPKGYVPITSTVLTPVNFRPPFVGHKRPSQIKQSNLQNNASTITTATTTSTVTQSRSSTPSTATTSAALTTATTTTTVTSASRSITTPSRQSTIPSTSESQGTVHTVTPNPEASKSSAPHEGKAKSHSRGSRTQVKGGTQERKKSTTSASPAAAATSTLTTTTLTTHSTTTTSHAHNSSLTNTTTVSPSSLITTTTTTTLSSSSSTLSSSYSVSSANRKSEPVSSRSANQSAGDIVSNAVLQAATGNRSASFIATTAVSPSVASSCGHTKSHDGTSNSKGRSGTSRTSHKAAKSPSPLPETSTATTTTTTTEGQLHLGEATSTHSSPTNSTAFAAITVTSTASSVHVPASPTAYSSTPSSRSSSPGISLTTFGLNSEGRGIPGAIFFALSPEQRGARSPQLGVSSRRASTSSSGTHSHTPDPSTGGHGPDGRPPAGMKSPPVAPNRPPTPSTVKEEHPSSVESGSRGSSNSRQQQTSGKLVNSTWVKLMGSRVDGRQSSGLPWRTARAVSGQTLKQARRTPTEDSTGDPSEPASPGSMSSTATFSYTPAVNSPPSSATSSAASSPLPAVNQRDDLKSMASKNIASAIMSYELSTKCESTGGGASTPANCPDGVDTLTRQDLVCPSCQMLFPPDKHILFLDHFEACRGPAYADL</sequence>
<feature type="compositionally biased region" description="Polar residues" evidence="1">
    <location>
        <begin position="380"/>
        <end position="396"/>
    </location>
</feature>
<dbReference type="AlphaFoldDB" id="A0AAW0TAV8"/>
<proteinExistence type="predicted"/>
<organism evidence="2 3">
    <name type="scientific">Scylla paramamosain</name>
    <name type="common">Mud crab</name>
    <dbReference type="NCBI Taxonomy" id="85552"/>
    <lineage>
        <taxon>Eukaryota</taxon>
        <taxon>Metazoa</taxon>
        <taxon>Ecdysozoa</taxon>
        <taxon>Arthropoda</taxon>
        <taxon>Crustacea</taxon>
        <taxon>Multicrustacea</taxon>
        <taxon>Malacostraca</taxon>
        <taxon>Eumalacostraca</taxon>
        <taxon>Eucarida</taxon>
        <taxon>Decapoda</taxon>
        <taxon>Pleocyemata</taxon>
        <taxon>Brachyura</taxon>
        <taxon>Eubrachyura</taxon>
        <taxon>Portunoidea</taxon>
        <taxon>Portunidae</taxon>
        <taxon>Portuninae</taxon>
        <taxon>Scylla</taxon>
    </lineage>
</organism>
<feature type="region of interest" description="Disordered" evidence="1">
    <location>
        <begin position="544"/>
        <end position="753"/>
    </location>
</feature>
<dbReference type="EMBL" id="JARAKH010000034">
    <property type="protein sequence ID" value="KAK8384763.1"/>
    <property type="molecule type" value="Genomic_DNA"/>
</dbReference>
<feature type="region of interest" description="Disordered" evidence="1">
    <location>
        <begin position="318"/>
        <end position="356"/>
    </location>
</feature>
<feature type="compositionally biased region" description="Polar residues" evidence="1">
    <location>
        <begin position="795"/>
        <end position="807"/>
    </location>
</feature>
<feature type="compositionally biased region" description="Low complexity" evidence="1">
    <location>
        <begin position="822"/>
        <end position="832"/>
    </location>
</feature>
<accession>A0AAW0TAV8</accession>
<reference evidence="2 3" key="1">
    <citation type="submission" date="2023-03" db="EMBL/GenBank/DDBJ databases">
        <title>High-quality genome of Scylla paramamosain provides insights in environmental adaptation.</title>
        <authorList>
            <person name="Zhang L."/>
        </authorList>
    </citation>
    <scope>NUCLEOTIDE SEQUENCE [LARGE SCALE GENOMIC DNA]</scope>
    <source>
        <strain evidence="2">LZ_2023a</strain>
        <tissue evidence="2">Muscle</tissue>
    </source>
</reference>
<feature type="compositionally biased region" description="Low complexity" evidence="1">
    <location>
        <begin position="320"/>
        <end position="331"/>
    </location>
</feature>
<feature type="region of interest" description="Disordered" evidence="1">
    <location>
        <begin position="782"/>
        <end position="832"/>
    </location>
</feature>
<feature type="compositionally biased region" description="Polar residues" evidence="1">
    <location>
        <begin position="743"/>
        <end position="753"/>
    </location>
</feature>
<feature type="compositionally biased region" description="Polar residues" evidence="1">
    <location>
        <begin position="609"/>
        <end position="638"/>
    </location>
</feature>
<feature type="compositionally biased region" description="Pro residues" evidence="1">
    <location>
        <begin position="332"/>
        <end position="347"/>
    </location>
</feature>
<feature type="region of interest" description="Disordered" evidence="1">
    <location>
        <begin position="863"/>
        <end position="889"/>
    </location>
</feature>
<dbReference type="Gene3D" id="1.20.5.1180">
    <property type="entry name" value="Geminin coiled-coil domain"/>
    <property type="match status" value="1"/>
</dbReference>
<dbReference type="Proteomes" id="UP001487740">
    <property type="component" value="Unassembled WGS sequence"/>
</dbReference>
<protein>
    <submittedName>
        <fullName evidence="2">Uncharacterized protein</fullName>
    </submittedName>
</protein>
<feature type="compositionally biased region" description="Low complexity" evidence="1">
    <location>
        <begin position="925"/>
        <end position="945"/>
    </location>
</feature>
<feature type="compositionally biased region" description="Pro residues" evidence="1">
    <location>
        <begin position="962"/>
        <end position="971"/>
    </location>
</feature>
<feature type="compositionally biased region" description="Low complexity" evidence="1">
    <location>
        <begin position="501"/>
        <end position="510"/>
    </location>
</feature>
<feature type="compositionally biased region" description="Low complexity" evidence="1">
    <location>
        <begin position="869"/>
        <end position="889"/>
    </location>
</feature>
<feature type="compositionally biased region" description="Low complexity" evidence="1">
    <location>
        <begin position="562"/>
        <end position="608"/>
    </location>
</feature>
<feature type="compositionally biased region" description="Polar residues" evidence="1">
    <location>
        <begin position="1057"/>
        <end position="1067"/>
    </location>
</feature>
<feature type="compositionally biased region" description="Basic and acidic residues" evidence="1">
    <location>
        <begin position="440"/>
        <end position="458"/>
    </location>
</feature>